<dbReference type="InterPro" id="IPR007343">
    <property type="entry name" value="Uncharacterised_pept_Zn_put"/>
</dbReference>
<gene>
    <name evidence="7" type="ORF">DES52_11481</name>
</gene>
<dbReference type="GO" id="GO:0016020">
    <property type="term" value="C:membrane"/>
    <property type="evidence" value="ECO:0007669"/>
    <property type="project" value="UniProtKB-SubCell"/>
</dbReference>
<dbReference type="OrthoDB" id="9774900at2"/>
<evidence type="ECO:0000256" key="1">
    <source>
        <dbReference type="ARBA" id="ARBA00004167"/>
    </source>
</evidence>
<comment type="caution">
    <text evidence="7">The sequence shown here is derived from an EMBL/GenBank/DDBJ whole genome shotgun (WGS) entry which is preliminary data.</text>
</comment>
<evidence type="ECO:0008006" key="9">
    <source>
        <dbReference type="Google" id="ProtNLM"/>
    </source>
</evidence>
<protein>
    <recommendedName>
        <fullName evidence="9">Metalloprotease</fullName>
    </recommendedName>
</protein>
<evidence type="ECO:0000313" key="8">
    <source>
        <dbReference type="Proteomes" id="UP000248326"/>
    </source>
</evidence>
<keyword evidence="8" id="KW-1185">Reference proteome</keyword>
<sequence length="274" mass="29061">MDWERLRRSTNVQDRRGGGLGGGLAIGGGGALLIALVSLLFGANPADVLNQLGAGGSQSGGQYERTPENDRQADFAARILGSTEDVWSGIFQRSNKTYTPTQLVLFDGVDSSACGSANAATGPFYCPSDQDIYLDLSFFRQLEQLGGSGDFARAYVIAHEVGHHVQQELGIEQQVRSQQAGLSQAGANALSVRLELQADCFAGVWGHGASDIANLTDADYRQAINAAASIGDDRLSGGRATPDSFTHGSSQQRVTWFQRGLESGDPNKCDTFAQ</sequence>
<accession>A0A318S4H9</accession>
<evidence type="ECO:0000256" key="2">
    <source>
        <dbReference type="ARBA" id="ARBA00022692"/>
    </source>
</evidence>
<organism evidence="7 8">
    <name type="scientific">Deinococcus yavapaiensis KR-236</name>
    <dbReference type="NCBI Taxonomy" id="694435"/>
    <lineage>
        <taxon>Bacteria</taxon>
        <taxon>Thermotogati</taxon>
        <taxon>Deinococcota</taxon>
        <taxon>Deinococci</taxon>
        <taxon>Deinococcales</taxon>
        <taxon>Deinococcaceae</taxon>
        <taxon>Deinococcus</taxon>
    </lineage>
</organism>
<dbReference type="PANTHER" id="PTHR30168">
    <property type="entry name" value="PUTATIVE MEMBRANE PROTEIN YPFJ"/>
    <property type="match status" value="1"/>
</dbReference>
<comment type="subcellular location">
    <subcellularLocation>
        <location evidence="1">Membrane</location>
        <topology evidence="1">Single-pass membrane protein</topology>
    </subcellularLocation>
</comment>
<keyword evidence="2 6" id="KW-0812">Transmembrane</keyword>
<evidence type="ECO:0000256" key="4">
    <source>
        <dbReference type="ARBA" id="ARBA00023136"/>
    </source>
</evidence>
<evidence type="ECO:0000256" key="6">
    <source>
        <dbReference type="SAM" id="Phobius"/>
    </source>
</evidence>
<evidence type="ECO:0000256" key="3">
    <source>
        <dbReference type="ARBA" id="ARBA00022989"/>
    </source>
</evidence>
<keyword evidence="3 6" id="KW-1133">Transmembrane helix</keyword>
<dbReference type="Proteomes" id="UP000248326">
    <property type="component" value="Unassembled WGS sequence"/>
</dbReference>
<feature type="region of interest" description="Disordered" evidence="5">
    <location>
        <begin position="232"/>
        <end position="252"/>
    </location>
</feature>
<dbReference type="Pfam" id="PF04228">
    <property type="entry name" value="Zn_peptidase"/>
    <property type="match status" value="1"/>
</dbReference>
<evidence type="ECO:0000256" key="5">
    <source>
        <dbReference type="SAM" id="MobiDB-lite"/>
    </source>
</evidence>
<feature type="compositionally biased region" description="Polar residues" evidence="5">
    <location>
        <begin position="243"/>
        <end position="252"/>
    </location>
</feature>
<name>A0A318S4H9_9DEIO</name>
<dbReference type="AlphaFoldDB" id="A0A318S4H9"/>
<dbReference type="RefSeq" id="WP_110887907.1">
    <property type="nucleotide sequence ID" value="NZ_QJSX01000014.1"/>
</dbReference>
<dbReference type="SUPFAM" id="SSF55486">
    <property type="entry name" value="Metalloproteases ('zincins'), catalytic domain"/>
    <property type="match status" value="1"/>
</dbReference>
<proteinExistence type="predicted"/>
<keyword evidence="4 6" id="KW-0472">Membrane</keyword>
<dbReference type="EMBL" id="QJSX01000014">
    <property type="protein sequence ID" value="PYE51880.1"/>
    <property type="molecule type" value="Genomic_DNA"/>
</dbReference>
<feature type="transmembrane region" description="Helical" evidence="6">
    <location>
        <begin position="20"/>
        <end position="41"/>
    </location>
</feature>
<reference evidence="7 8" key="1">
    <citation type="submission" date="2018-06" db="EMBL/GenBank/DDBJ databases">
        <title>Genomic Encyclopedia of Type Strains, Phase IV (KMG-IV): sequencing the most valuable type-strain genomes for metagenomic binning, comparative biology and taxonomic classification.</title>
        <authorList>
            <person name="Goeker M."/>
        </authorList>
    </citation>
    <scope>NUCLEOTIDE SEQUENCE [LARGE SCALE GENOMIC DNA]</scope>
    <source>
        <strain evidence="7 8">DSM 18048</strain>
    </source>
</reference>
<evidence type="ECO:0000313" key="7">
    <source>
        <dbReference type="EMBL" id="PYE51880.1"/>
    </source>
</evidence>
<dbReference type="PANTHER" id="PTHR30168:SF0">
    <property type="entry name" value="INNER MEMBRANE PROTEIN"/>
    <property type="match status" value="1"/>
</dbReference>